<reference evidence="1" key="2">
    <citation type="journal article" date="2022" name="New Phytol.">
        <title>Evolutionary transition to the ectomycorrhizal habit in the genomes of a hyperdiverse lineage of mushroom-forming fungi.</title>
        <authorList>
            <person name="Looney B."/>
            <person name="Miyauchi S."/>
            <person name="Morin E."/>
            <person name="Drula E."/>
            <person name="Courty P.E."/>
            <person name="Kohler A."/>
            <person name="Kuo A."/>
            <person name="LaButti K."/>
            <person name="Pangilinan J."/>
            <person name="Lipzen A."/>
            <person name="Riley R."/>
            <person name="Andreopoulos W."/>
            <person name="He G."/>
            <person name="Johnson J."/>
            <person name="Nolan M."/>
            <person name="Tritt A."/>
            <person name="Barry K.W."/>
            <person name="Grigoriev I.V."/>
            <person name="Nagy L.G."/>
            <person name="Hibbett D."/>
            <person name="Henrissat B."/>
            <person name="Matheny P.B."/>
            <person name="Labbe J."/>
            <person name="Martin F.M."/>
        </authorList>
    </citation>
    <scope>NUCLEOTIDE SEQUENCE</scope>
    <source>
        <strain evidence="1">FP105234-sp</strain>
    </source>
</reference>
<dbReference type="EMBL" id="MU276030">
    <property type="protein sequence ID" value="KAI0043179.1"/>
    <property type="molecule type" value="Genomic_DNA"/>
</dbReference>
<dbReference type="Proteomes" id="UP000814033">
    <property type="component" value="Unassembled WGS sequence"/>
</dbReference>
<accession>A0ACB8RG39</accession>
<keyword evidence="2" id="KW-1185">Reference proteome</keyword>
<name>A0ACB8RG39_9AGAM</name>
<comment type="caution">
    <text evidence="1">The sequence shown here is derived from an EMBL/GenBank/DDBJ whole genome shotgun (WGS) entry which is preliminary data.</text>
</comment>
<gene>
    <name evidence="1" type="ORF">FA95DRAFT_1682082</name>
</gene>
<proteinExistence type="predicted"/>
<organism evidence="1 2">
    <name type="scientific">Auriscalpium vulgare</name>
    <dbReference type="NCBI Taxonomy" id="40419"/>
    <lineage>
        <taxon>Eukaryota</taxon>
        <taxon>Fungi</taxon>
        <taxon>Dikarya</taxon>
        <taxon>Basidiomycota</taxon>
        <taxon>Agaricomycotina</taxon>
        <taxon>Agaricomycetes</taxon>
        <taxon>Russulales</taxon>
        <taxon>Auriscalpiaceae</taxon>
        <taxon>Auriscalpium</taxon>
    </lineage>
</organism>
<evidence type="ECO:0000313" key="2">
    <source>
        <dbReference type="Proteomes" id="UP000814033"/>
    </source>
</evidence>
<evidence type="ECO:0000313" key="1">
    <source>
        <dbReference type="EMBL" id="KAI0043179.1"/>
    </source>
</evidence>
<sequence length="622" mass="69015">MSQDASTAWRVHFNKGIAQFKQGKCAEALVAFSKAIKLSEDPVYSVYDSRASVFMRLDRPKDALGDSKKVIDLVPSKWQGYARAAQAFLALEKYASAVKMVDMALERLGEVSSPERRRHLEGIRSQALDGAHHTLLASTNHFAKLPVEIVGMIFDCAALSLPHATPVRLSHVCQHWRTVALAQRALWCTLVLSNAKSAPSKIRTWNERSGRRIFSLRIGQDVAIREFTFHTPSPTLLALRDTDLRHVRSLSWTGCAIDIFHAALASVGQEGLLRTVQEFDHENYYEHLSLSEKFPSKGELDPQPTKVGGGDEITGRATIRLQTLRLRGIQFDWERMAFYCRKLVSVTLEDSPCGSAADPIRFLLQVNPFIETLVMGCRAGLRRLDTSISPDDIASSLTLAHLRHLELDGVPCARQLTNGLRLPLLEVLRLHRLVHASNVLTSLVEGIDAEQLALRELTITCMSVVPSILMRTLLRSPALTKLCLNKMDISINDVAESLSQTPTSLSERHFSTDLNSASFPDLSIICPSLTHVDFSHCEGLGTGPIVRMVSKKRALALPTTTAEGTENTPPDTSTLAYPVQSIHTLILDGCPRIEAESLPWLRSNVSIFSCQYMTKKQATRKR</sequence>
<reference evidence="1" key="1">
    <citation type="submission" date="2021-02" db="EMBL/GenBank/DDBJ databases">
        <authorList>
            <consortium name="DOE Joint Genome Institute"/>
            <person name="Ahrendt S."/>
            <person name="Looney B.P."/>
            <person name="Miyauchi S."/>
            <person name="Morin E."/>
            <person name="Drula E."/>
            <person name="Courty P.E."/>
            <person name="Chicoki N."/>
            <person name="Fauchery L."/>
            <person name="Kohler A."/>
            <person name="Kuo A."/>
            <person name="Labutti K."/>
            <person name="Pangilinan J."/>
            <person name="Lipzen A."/>
            <person name="Riley R."/>
            <person name="Andreopoulos W."/>
            <person name="He G."/>
            <person name="Johnson J."/>
            <person name="Barry K.W."/>
            <person name="Grigoriev I.V."/>
            <person name="Nagy L."/>
            <person name="Hibbett D."/>
            <person name="Henrissat B."/>
            <person name="Matheny P.B."/>
            <person name="Labbe J."/>
            <person name="Martin F."/>
        </authorList>
    </citation>
    <scope>NUCLEOTIDE SEQUENCE</scope>
    <source>
        <strain evidence="1">FP105234-sp</strain>
    </source>
</reference>
<protein>
    <submittedName>
        <fullName evidence="1">Uncharacterized protein</fullName>
    </submittedName>
</protein>